<comment type="caution">
    <text evidence="1">The sequence shown here is derived from an EMBL/GenBank/DDBJ whole genome shotgun (WGS) entry which is preliminary data.</text>
</comment>
<dbReference type="AlphaFoldDB" id="A0A9X6N5F3"/>
<protein>
    <submittedName>
        <fullName evidence="1">Uncharacterized protein</fullName>
    </submittedName>
</protein>
<accession>A0A9X6N5F3</accession>
<reference evidence="1 2" key="1">
    <citation type="submission" date="2016-10" db="EMBL/GenBank/DDBJ databases">
        <title>Comparative genomics of Bacillus thuringiensis reveals a path to pathogens against multiple invertebrate hosts.</title>
        <authorList>
            <person name="Zheng J."/>
            <person name="Gao Q."/>
            <person name="Liu H."/>
            <person name="Peng D."/>
            <person name="Ruan L."/>
            <person name="Sun M."/>
        </authorList>
    </citation>
    <scope>NUCLEOTIDE SEQUENCE [LARGE SCALE GENOMIC DNA]</scope>
    <source>
        <strain evidence="1">T30001</strain>
    </source>
</reference>
<organism evidence="1 2">
    <name type="scientific">Bacillus thuringiensis subsp. medellin</name>
    <dbReference type="NCBI Taxonomy" id="79672"/>
    <lineage>
        <taxon>Bacteria</taxon>
        <taxon>Bacillati</taxon>
        <taxon>Bacillota</taxon>
        <taxon>Bacilli</taxon>
        <taxon>Bacillales</taxon>
        <taxon>Bacillaceae</taxon>
        <taxon>Bacillus</taxon>
        <taxon>Bacillus cereus group</taxon>
    </lineage>
</organism>
<evidence type="ECO:0000313" key="1">
    <source>
        <dbReference type="EMBL" id="OUB98421.1"/>
    </source>
</evidence>
<sequence>MTVSGIINVNIPENSFFDYKNNNINSYNNNLDALSLFFKMKNITELEKGFINSIEGEELVIDDDKYYGIYKVDPKLLNYTPIQSHNIVKPSPNEKNIFINAMKHLKNNFPDGYKLVQEFVKIIIWVSLKEEYKGRDSQITSSSFPSMPFGIFLSNKAEFHIPPNNIAENISFRYLAENIFHEAIHQAVNMNILLNDILVNDYNSKNSPKIEIPWRHSQAKRNQYWEIDRTYHATVVYSQLIKYRFTQLNDNSISKKEKEFFKEACYNGVEAALYLSDCLLKQKEFFTELGVNLIQELYDDIRQQELQLV</sequence>
<gene>
    <name evidence="1" type="ORF">BK784_16875</name>
</gene>
<proteinExistence type="predicted"/>
<name>A0A9X6N5F3_BACTV</name>
<dbReference type="Proteomes" id="UP000195160">
    <property type="component" value="Unassembled WGS sequence"/>
</dbReference>
<dbReference type="EMBL" id="MOOV01000131">
    <property type="protein sequence ID" value="OUB98421.1"/>
    <property type="molecule type" value="Genomic_DNA"/>
</dbReference>
<evidence type="ECO:0000313" key="2">
    <source>
        <dbReference type="Proteomes" id="UP000195160"/>
    </source>
</evidence>
<dbReference type="RefSeq" id="WP_088067309.1">
    <property type="nucleotide sequence ID" value="NZ_MOOV01000131.1"/>
</dbReference>